<dbReference type="Gene3D" id="3.40.50.150">
    <property type="entry name" value="Vaccinia Virus protein VP39"/>
    <property type="match status" value="1"/>
</dbReference>
<organism evidence="1 2">
    <name type="scientific">Anaerosacchariphilus polymeriproducens</name>
    <dbReference type="NCBI Taxonomy" id="1812858"/>
    <lineage>
        <taxon>Bacteria</taxon>
        <taxon>Bacillati</taxon>
        <taxon>Bacillota</taxon>
        <taxon>Clostridia</taxon>
        <taxon>Lachnospirales</taxon>
        <taxon>Lachnospiraceae</taxon>
        <taxon>Anaerosacchariphilus</taxon>
    </lineage>
</organism>
<evidence type="ECO:0000313" key="2">
    <source>
        <dbReference type="Proteomes" id="UP000255036"/>
    </source>
</evidence>
<dbReference type="OrthoDB" id="5881184at2"/>
<dbReference type="GO" id="GO:0032259">
    <property type="term" value="P:methylation"/>
    <property type="evidence" value="ECO:0007669"/>
    <property type="project" value="UniProtKB-KW"/>
</dbReference>
<keyword evidence="1" id="KW-0808">Transferase</keyword>
<dbReference type="Proteomes" id="UP000255036">
    <property type="component" value="Unassembled WGS sequence"/>
</dbReference>
<dbReference type="PIRSF" id="PIRSF018637">
    <property type="entry name" value="TrmK"/>
    <property type="match status" value="1"/>
</dbReference>
<dbReference type="Pfam" id="PF12847">
    <property type="entry name" value="Methyltransf_18"/>
    <property type="match status" value="1"/>
</dbReference>
<dbReference type="PANTHER" id="PTHR38451:SF1">
    <property type="entry name" value="TRNA (ADENINE(22)-N(1))-METHYLTRANSFERASE"/>
    <property type="match status" value="1"/>
</dbReference>
<dbReference type="PANTHER" id="PTHR38451">
    <property type="entry name" value="TRNA (ADENINE(22)-N(1))-METHYLTRANSFERASE"/>
    <property type="match status" value="1"/>
</dbReference>
<proteinExistence type="predicted"/>
<sequence length="230" mass="26248">MRLSKRLSAVANMVTNGNRVVDVGTDHGYIPIYLVRKMRIPSAIAMDINKGPLERAKGHILEYGLESYIQTRQSDGVKALKDNEGDTLIIAGMGGGLVIKILDEGKQVLSSFQEFILQPQSEIFQVRQYLQENGYRILEEKFLQEDGKFYTIIKAIKGAMETLSPVYLKYGKQLLENKDPVLKEFLLKEQVQYLKIKYNLLEKNTSSSIERLNEIEEKLEYNNLALTIID</sequence>
<dbReference type="EMBL" id="QRCT01000013">
    <property type="protein sequence ID" value="RDU24340.1"/>
    <property type="molecule type" value="Genomic_DNA"/>
</dbReference>
<dbReference type="InterPro" id="IPR006901">
    <property type="entry name" value="TrmK"/>
</dbReference>
<protein>
    <submittedName>
        <fullName evidence="1">SAM-dependent methyltransferase</fullName>
    </submittedName>
</protein>
<keyword evidence="1" id="KW-0489">Methyltransferase</keyword>
<name>A0A371AXW8_9FIRM</name>
<comment type="caution">
    <text evidence="1">The sequence shown here is derived from an EMBL/GenBank/DDBJ whole genome shotgun (WGS) entry which is preliminary data.</text>
</comment>
<dbReference type="SUPFAM" id="SSF53335">
    <property type="entry name" value="S-adenosyl-L-methionine-dependent methyltransferases"/>
    <property type="match status" value="1"/>
</dbReference>
<dbReference type="GO" id="GO:0160105">
    <property type="term" value="F:tRNA (adenine(22)-N1)-methyltransferase activity"/>
    <property type="evidence" value="ECO:0007669"/>
    <property type="project" value="InterPro"/>
</dbReference>
<gene>
    <name evidence="1" type="ORF">DWV06_05030</name>
</gene>
<reference evidence="1 2" key="1">
    <citation type="submission" date="2018-07" db="EMBL/GenBank/DDBJ databases">
        <title>Anaerosacharophilus polymeroproducens gen. nov. sp. nov., an anaerobic bacterium isolated from salt field.</title>
        <authorList>
            <person name="Kim W."/>
            <person name="Yang S.-H."/>
            <person name="Oh J."/>
            <person name="Lee J.-H."/>
            <person name="Kwon K.K."/>
        </authorList>
    </citation>
    <scope>NUCLEOTIDE SEQUENCE [LARGE SCALE GENOMIC DNA]</scope>
    <source>
        <strain evidence="1 2">MCWD5</strain>
    </source>
</reference>
<evidence type="ECO:0000313" key="1">
    <source>
        <dbReference type="EMBL" id="RDU24340.1"/>
    </source>
</evidence>
<dbReference type="InterPro" id="IPR029063">
    <property type="entry name" value="SAM-dependent_MTases_sf"/>
</dbReference>
<dbReference type="RefSeq" id="WP_115481084.1">
    <property type="nucleotide sequence ID" value="NZ_QRCT01000013.1"/>
</dbReference>
<keyword evidence="2" id="KW-1185">Reference proteome</keyword>
<dbReference type="AlphaFoldDB" id="A0A371AXW8"/>
<accession>A0A371AXW8</accession>